<dbReference type="EMBL" id="LNQE01001480">
    <property type="protein sequence ID" value="KUG16803.1"/>
    <property type="molecule type" value="Genomic_DNA"/>
</dbReference>
<protein>
    <submittedName>
        <fullName evidence="1">Uncharacterized protein</fullName>
    </submittedName>
</protein>
<organism evidence="1">
    <name type="scientific">hydrocarbon metagenome</name>
    <dbReference type="NCBI Taxonomy" id="938273"/>
    <lineage>
        <taxon>unclassified sequences</taxon>
        <taxon>metagenomes</taxon>
        <taxon>ecological metagenomes</taxon>
    </lineage>
</organism>
<reference evidence="1" key="1">
    <citation type="journal article" date="2015" name="Proc. Natl. Acad. Sci. U.S.A.">
        <title>Networks of energetic and metabolic interactions define dynamics in microbial communities.</title>
        <authorList>
            <person name="Embree M."/>
            <person name="Liu J.K."/>
            <person name="Al-Bassam M.M."/>
            <person name="Zengler K."/>
        </authorList>
    </citation>
    <scope>NUCLEOTIDE SEQUENCE</scope>
</reference>
<gene>
    <name evidence="1" type="ORF">ASZ90_013541</name>
</gene>
<comment type="caution">
    <text evidence="1">The sequence shown here is derived from an EMBL/GenBank/DDBJ whole genome shotgun (WGS) entry which is preliminary data.</text>
</comment>
<dbReference type="AlphaFoldDB" id="A0A0W8F8U8"/>
<name>A0A0W8F8U8_9ZZZZ</name>
<proteinExistence type="predicted"/>
<sequence>MLPSFSHADDDAAAYLKTCLLGIPYGLLPYRIRVCGTYTTVEG</sequence>
<evidence type="ECO:0000313" key="1">
    <source>
        <dbReference type="EMBL" id="KUG16803.1"/>
    </source>
</evidence>
<accession>A0A0W8F8U8</accession>